<evidence type="ECO:0000313" key="5">
    <source>
        <dbReference type="Proteomes" id="UP000588051"/>
    </source>
</evidence>
<reference evidence="4 5" key="1">
    <citation type="submission" date="2020-06" db="EMBL/GenBank/DDBJ databases">
        <authorList>
            <person name="Qiu C."/>
            <person name="Liu Z."/>
        </authorList>
    </citation>
    <scope>NUCLEOTIDE SEQUENCE [LARGE SCALE GENOMIC DNA]</scope>
    <source>
        <strain evidence="4 5">EM 1</strain>
    </source>
</reference>
<feature type="signal peptide" evidence="2">
    <location>
        <begin position="1"/>
        <end position="23"/>
    </location>
</feature>
<evidence type="ECO:0000256" key="1">
    <source>
        <dbReference type="ARBA" id="ARBA00004442"/>
    </source>
</evidence>
<comment type="subcellular location">
    <subcellularLocation>
        <location evidence="1">Cell outer membrane</location>
    </subcellularLocation>
</comment>
<dbReference type="AlphaFoldDB" id="A0A850QDW6"/>
<sequence length="196" mass="20561">MLKNKIILTGLMAVVMVSGSAFAQVAQVPQVYMGATVGKGQWNDDCKNVVSCSTNSDTYKVFGGYNIDKNFAVEASYFSLGTISANSSAGGVNATSQVKGKGFELAGLYKHEFTQQLSGFAKLGIASIKAEGSGSVAGVGVSNGSTTSTQPVFGLGATYQLTKELALRGEFETRKIKFNGDKEAVNNVSIGMQYSF</sequence>
<dbReference type="SUPFAM" id="SSF56925">
    <property type="entry name" value="OMPA-like"/>
    <property type="match status" value="1"/>
</dbReference>
<dbReference type="Pfam" id="PF01389">
    <property type="entry name" value="OmpA_membrane"/>
    <property type="match status" value="1"/>
</dbReference>
<dbReference type="Proteomes" id="UP000588051">
    <property type="component" value="Unassembled WGS sequence"/>
</dbReference>
<gene>
    <name evidence="4" type="ORF">HV832_04500</name>
</gene>
<dbReference type="InterPro" id="IPR000498">
    <property type="entry name" value="OmpA-like_TM_dom"/>
</dbReference>
<dbReference type="EMBL" id="JABXYJ010000002">
    <property type="protein sequence ID" value="NVO77087.1"/>
    <property type="molecule type" value="Genomic_DNA"/>
</dbReference>
<evidence type="ECO:0000313" key="4">
    <source>
        <dbReference type="EMBL" id="NVO77087.1"/>
    </source>
</evidence>
<accession>A0A850QDW6</accession>
<protein>
    <submittedName>
        <fullName evidence="4">Outer membrane beta-barrel protein</fullName>
    </submittedName>
</protein>
<keyword evidence="2" id="KW-0732">Signal</keyword>
<name>A0A850QDW6_9BURK</name>
<dbReference type="GO" id="GO:0009279">
    <property type="term" value="C:cell outer membrane"/>
    <property type="evidence" value="ECO:0007669"/>
    <property type="project" value="UniProtKB-SubCell"/>
</dbReference>
<dbReference type="RefSeq" id="WP_176802353.1">
    <property type="nucleotide sequence ID" value="NZ_JABXYJ010000002.1"/>
</dbReference>
<dbReference type="Gene3D" id="2.40.160.20">
    <property type="match status" value="1"/>
</dbReference>
<dbReference type="InterPro" id="IPR011250">
    <property type="entry name" value="OMP/PagP_B-barrel"/>
</dbReference>
<keyword evidence="5" id="KW-1185">Reference proteome</keyword>
<organism evidence="4 5">
    <name type="scientific">Undibacterium oligocarboniphilum</name>
    <dbReference type="NCBI Taxonomy" id="666702"/>
    <lineage>
        <taxon>Bacteria</taxon>
        <taxon>Pseudomonadati</taxon>
        <taxon>Pseudomonadota</taxon>
        <taxon>Betaproteobacteria</taxon>
        <taxon>Burkholderiales</taxon>
        <taxon>Oxalobacteraceae</taxon>
        <taxon>Undibacterium</taxon>
    </lineage>
</organism>
<feature type="domain" description="Outer membrane protein OmpA-like transmembrane" evidence="3">
    <location>
        <begin position="29"/>
        <end position="172"/>
    </location>
</feature>
<evidence type="ECO:0000259" key="3">
    <source>
        <dbReference type="Pfam" id="PF01389"/>
    </source>
</evidence>
<comment type="caution">
    <text evidence="4">The sequence shown here is derived from an EMBL/GenBank/DDBJ whole genome shotgun (WGS) entry which is preliminary data.</text>
</comment>
<evidence type="ECO:0000256" key="2">
    <source>
        <dbReference type="SAM" id="SignalP"/>
    </source>
</evidence>
<feature type="chain" id="PRO_5032888645" evidence="2">
    <location>
        <begin position="24"/>
        <end position="196"/>
    </location>
</feature>
<proteinExistence type="predicted"/>